<comment type="caution">
    <text evidence="1">The sequence shown here is derived from an EMBL/GenBank/DDBJ whole genome shotgun (WGS) entry which is preliminary data.</text>
</comment>
<accession>A0A0F9TD70</accession>
<dbReference type="EMBL" id="LAZR01001763">
    <property type="protein sequence ID" value="KKN39453.1"/>
    <property type="molecule type" value="Genomic_DNA"/>
</dbReference>
<proteinExistence type="predicted"/>
<organism evidence="1">
    <name type="scientific">marine sediment metagenome</name>
    <dbReference type="NCBI Taxonomy" id="412755"/>
    <lineage>
        <taxon>unclassified sequences</taxon>
        <taxon>metagenomes</taxon>
        <taxon>ecological metagenomes</taxon>
    </lineage>
</organism>
<protein>
    <submittedName>
        <fullName evidence="1">Uncharacterized protein</fullName>
    </submittedName>
</protein>
<sequence>MKQSHIWQEIVDSQCPYCRYMNKDWDQGEGDIIRCDNCGKDYELGEQK</sequence>
<gene>
    <name evidence="1" type="ORF">LCGC14_0743230</name>
</gene>
<dbReference type="AlphaFoldDB" id="A0A0F9TD70"/>
<name>A0A0F9TD70_9ZZZZ</name>
<reference evidence="1" key="1">
    <citation type="journal article" date="2015" name="Nature">
        <title>Complex archaea that bridge the gap between prokaryotes and eukaryotes.</title>
        <authorList>
            <person name="Spang A."/>
            <person name="Saw J.H."/>
            <person name="Jorgensen S.L."/>
            <person name="Zaremba-Niedzwiedzka K."/>
            <person name="Martijn J."/>
            <person name="Lind A.E."/>
            <person name="van Eijk R."/>
            <person name="Schleper C."/>
            <person name="Guy L."/>
            <person name="Ettema T.J."/>
        </authorList>
    </citation>
    <scope>NUCLEOTIDE SEQUENCE</scope>
</reference>
<evidence type="ECO:0000313" key="1">
    <source>
        <dbReference type="EMBL" id="KKN39453.1"/>
    </source>
</evidence>